<dbReference type="SUPFAM" id="SSF52540">
    <property type="entry name" value="P-loop containing nucleoside triphosphate hydrolases"/>
    <property type="match status" value="2"/>
</dbReference>
<dbReference type="PIRSF" id="PIRSF006485">
    <property type="entry name" value="GTP-binding_EngA"/>
    <property type="match status" value="1"/>
</dbReference>
<protein>
    <recommendedName>
        <fullName evidence="2 8">GTPase Der</fullName>
    </recommendedName>
    <alternativeName>
        <fullName evidence="7 8">GTP-binding protein EngA</fullName>
    </alternativeName>
</protein>
<comment type="caution">
    <text evidence="8">Lacks conserved residue(s) required for the propagation of feature annotation.</text>
</comment>
<dbReference type="CDD" id="cd01895">
    <property type="entry name" value="EngA2"/>
    <property type="match status" value="1"/>
</dbReference>
<gene>
    <name evidence="8" type="primary">der</name>
    <name evidence="12" type="ORF">SAMN02745130_01900</name>
</gene>
<dbReference type="STRING" id="92487.SAMN02745130_01900"/>
<dbReference type="InterPro" id="IPR016484">
    <property type="entry name" value="GTPase_Der"/>
</dbReference>
<evidence type="ECO:0000256" key="6">
    <source>
        <dbReference type="ARBA" id="ARBA00023134"/>
    </source>
</evidence>
<dbReference type="InterPro" id="IPR032859">
    <property type="entry name" value="KH_dom-like"/>
</dbReference>
<evidence type="ECO:0000256" key="3">
    <source>
        <dbReference type="ARBA" id="ARBA00022517"/>
    </source>
</evidence>
<dbReference type="NCBIfam" id="TIGR03594">
    <property type="entry name" value="GTPase_EngA"/>
    <property type="match status" value="1"/>
</dbReference>
<keyword evidence="4 10" id="KW-0677">Repeat</keyword>
<keyword evidence="6 8" id="KW-0342">GTP-binding</keyword>
<evidence type="ECO:0000256" key="10">
    <source>
        <dbReference type="RuleBase" id="RU004481"/>
    </source>
</evidence>
<evidence type="ECO:0000256" key="1">
    <source>
        <dbReference type="ARBA" id="ARBA00008279"/>
    </source>
</evidence>
<feature type="binding site" evidence="8">
    <location>
        <begin position="287"/>
        <end position="290"/>
    </location>
    <ligand>
        <name>GTP</name>
        <dbReference type="ChEBI" id="CHEBI:37565"/>
        <label>2</label>
    </ligand>
</feature>
<dbReference type="AlphaFoldDB" id="A0A1T4WNA1"/>
<dbReference type="SMART" id="SM00382">
    <property type="entry name" value="AAA"/>
    <property type="match status" value="1"/>
</dbReference>
<dbReference type="PROSITE" id="PS51712">
    <property type="entry name" value="G_ENGA"/>
    <property type="match status" value="2"/>
</dbReference>
<dbReference type="GO" id="GO:0005525">
    <property type="term" value="F:GTP binding"/>
    <property type="evidence" value="ECO:0007669"/>
    <property type="project" value="UniProtKB-UniRule"/>
</dbReference>
<dbReference type="FunFam" id="3.30.300.20:FF:000004">
    <property type="entry name" value="GTPase Der"/>
    <property type="match status" value="1"/>
</dbReference>
<feature type="domain" description="EngA-type G" evidence="11">
    <location>
        <begin position="169"/>
        <end position="342"/>
    </location>
</feature>
<evidence type="ECO:0000256" key="8">
    <source>
        <dbReference type="HAMAP-Rule" id="MF_00195"/>
    </source>
</evidence>
<dbReference type="GO" id="GO:0043022">
    <property type="term" value="F:ribosome binding"/>
    <property type="evidence" value="ECO:0007669"/>
    <property type="project" value="TreeGrafter"/>
</dbReference>
<dbReference type="InterPro" id="IPR006073">
    <property type="entry name" value="GTP-bd"/>
</dbReference>
<evidence type="ECO:0000256" key="5">
    <source>
        <dbReference type="ARBA" id="ARBA00022741"/>
    </source>
</evidence>
<evidence type="ECO:0000256" key="2">
    <source>
        <dbReference type="ARBA" id="ARBA00020953"/>
    </source>
</evidence>
<comment type="function">
    <text evidence="8 10">GTPase that plays an essential role in the late steps of ribosome biogenesis.</text>
</comment>
<proteinExistence type="inferred from homology"/>
<feature type="domain" description="EngA-type G" evidence="11">
    <location>
        <begin position="1"/>
        <end position="154"/>
    </location>
</feature>
<dbReference type="Proteomes" id="UP000190460">
    <property type="component" value="Unassembled WGS sequence"/>
</dbReference>
<keyword evidence="3 8" id="KW-0690">Ribosome biogenesis</keyword>
<dbReference type="EMBL" id="FUYB01000007">
    <property type="protein sequence ID" value="SKA78617.1"/>
    <property type="molecule type" value="Genomic_DNA"/>
</dbReference>
<sequence length="456" mass="50832">MGKSTLFNRLTRSRDALVADFPGLTRDRKYGTGEMFERDYLVIDTGGLSGEEVGIDQYMARQTLAAVAEADAMMFIVDGKQGLNAGDEFIAQQLRETGKPVFLIINKTDRVDPDQAAAEFYGLGFAEVYSIAAVHGRGVSSMMDDILGHFPADETSETLAVDENAEPSIRIAFVGRPNVGKSTLVNRILGEERVIAFDEPGTTRDSIFIPFERDGQPYTLIDTAGVRRRSRVNETIEKFSIIKTLDAIREAHVVIMLVDAHDSVTDQDAHLLGLILDAGKALVLAINKWDGLESDERDLIKHQLEIKLPFLDFAEKHFISALHGTGVGLLYKSIHAAYDSAMLKVPTSRLTRILENAVQMHQPPLVSGRRIKLRYAHQGGSNPFLIVIHGNQTDKVPPAYERYLINYFHKTLKLTGTQVKIEFKTGENPFEGKRNNLTPRQIHKKKRLMKFAAGKK</sequence>
<dbReference type="InterPro" id="IPR003593">
    <property type="entry name" value="AAA+_ATPase"/>
</dbReference>
<dbReference type="Gene3D" id="3.40.50.300">
    <property type="entry name" value="P-loop containing nucleotide triphosphate hydrolases"/>
    <property type="match status" value="2"/>
</dbReference>
<feature type="binding site" evidence="8">
    <location>
        <begin position="222"/>
        <end position="226"/>
    </location>
    <ligand>
        <name>GTP</name>
        <dbReference type="ChEBI" id="CHEBI:37565"/>
        <label>2</label>
    </ligand>
</feature>
<dbReference type="PANTHER" id="PTHR43834">
    <property type="entry name" value="GTPASE DER"/>
    <property type="match status" value="1"/>
</dbReference>
<keyword evidence="5 8" id="KW-0547">Nucleotide-binding</keyword>
<accession>A0A1T4WNA1</accession>
<feature type="binding site" evidence="8">
    <location>
        <begin position="106"/>
        <end position="109"/>
    </location>
    <ligand>
        <name>GTP</name>
        <dbReference type="ChEBI" id="CHEBI:37565"/>
        <label>1</label>
    </ligand>
</feature>
<dbReference type="GO" id="GO:0042254">
    <property type="term" value="P:ribosome biogenesis"/>
    <property type="evidence" value="ECO:0007669"/>
    <property type="project" value="UniProtKB-KW"/>
</dbReference>
<feature type="binding site" evidence="8">
    <location>
        <begin position="44"/>
        <end position="48"/>
    </location>
    <ligand>
        <name>GTP</name>
        <dbReference type="ChEBI" id="CHEBI:37565"/>
        <label>1</label>
    </ligand>
</feature>
<evidence type="ECO:0000259" key="11">
    <source>
        <dbReference type="PROSITE" id="PS51712"/>
    </source>
</evidence>
<feature type="binding site" evidence="8">
    <location>
        <begin position="175"/>
        <end position="182"/>
    </location>
    <ligand>
        <name>GTP</name>
        <dbReference type="ChEBI" id="CHEBI:37565"/>
        <label>2</label>
    </ligand>
</feature>
<dbReference type="InterPro" id="IPR005225">
    <property type="entry name" value="Small_GTP-bd"/>
</dbReference>
<reference evidence="12 13" key="1">
    <citation type="submission" date="2017-02" db="EMBL/GenBank/DDBJ databases">
        <authorList>
            <person name="Peterson S.W."/>
        </authorList>
    </citation>
    <scope>NUCLEOTIDE SEQUENCE [LARGE SCALE GENOMIC DNA]</scope>
    <source>
        <strain evidence="12 13">ATCC 49788</strain>
    </source>
</reference>
<name>A0A1T4WNA1_9GAMM</name>
<organism evidence="12 13">
    <name type="scientific">Thiothrix eikelboomii</name>
    <dbReference type="NCBI Taxonomy" id="92487"/>
    <lineage>
        <taxon>Bacteria</taxon>
        <taxon>Pseudomonadati</taxon>
        <taxon>Pseudomonadota</taxon>
        <taxon>Gammaproteobacteria</taxon>
        <taxon>Thiotrichales</taxon>
        <taxon>Thiotrichaceae</taxon>
        <taxon>Thiothrix</taxon>
    </lineage>
</organism>
<dbReference type="HAMAP" id="MF_00195">
    <property type="entry name" value="GTPase_Der"/>
    <property type="match status" value="1"/>
</dbReference>
<evidence type="ECO:0000256" key="9">
    <source>
        <dbReference type="PROSITE-ProRule" id="PRU01049"/>
    </source>
</evidence>
<evidence type="ECO:0000313" key="12">
    <source>
        <dbReference type="EMBL" id="SKA78617.1"/>
    </source>
</evidence>
<dbReference type="PANTHER" id="PTHR43834:SF6">
    <property type="entry name" value="GTPASE DER"/>
    <property type="match status" value="1"/>
</dbReference>
<dbReference type="InterPro" id="IPR015946">
    <property type="entry name" value="KH_dom-like_a/b"/>
</dbReference>
<dbReference type="Pfam" id="PF14714">
    <property type="entry name" value="KH_dom-like"/>
    <property type="match status" value="1"/>
</dbReference>
<evidence type="ECO:0000256" key="7">
    <source>
        <dbReference type="ARBA" id="ARBA00032345"/>
    </source>
</evidence>
<dbReference type="FunFam" id="3.40.50.300:FF:000040">
    <property type="entry name" value="GTPase Der"/>
    <property type="match status" value="1"/>
</dbReference>
<dbReference type="Gene3D" id="3.30.300.20">
    <property type="match status" value="1"/>
</dbReference>
<evidence type="ECO:0000313" key="13">
    <source>
        <dbReference type="Proteomes" id="UP000190460"/>
    </source>
</evidence>
<dbReference type="InterPro" id="IPR031166">
    <property type="entry name" value="G_ENGA"/>
</dbReference>
<dbReference type="PRINTS" id="PR00326">
    <property type="entry name" value="GTP1OBG"/>
</dbReference>
<keyword evidence="13" id="KW-1185">Reference proteome</keyword>
<dbReference type="CDD" id="cd01894">
    <property type="entry name" value="EngA1"/>
    <property type="match status" value="1"/>
</dbReference>
<dbReference type="NCBIfam" id="TIGR00231">
    <property type="entry name" value="small_GTP"/>
    <property type="match status" value="2"/>
</dbReference>
<dbReference type="Pfam" id="PF01926">
    <property type="entry name" value="MMR_HSR1"/>
    <property type="match status" value="2"/>
</dbReference>
<comment type="similarity">
    <text evidence="1 8 9 10">Belongs to the TRAFAC class TrmE-Era-EngA-EngB-Septin-like GTPase superfamily. EngA (Der) GTPase family.</text>
</comment>
<dbReference type="InterPro" id="IPR027417">
    <property type="entry name" value="P-loop_NTPase"/>
</dbReference>
<comment type="subunit">
    <text evidence="8">Associates with the 50S ribosomal subunit.</text>
</comment>
<evidence type="ECO:0000256" key="4">
    <source>
        <dbReference type="ARBA" id="ARBA00022737"/>
    </source>
</evidence>